<dbReference type="InterPro" id="IPR031560">
    <property type="entry name" value="CzcE"/>
</dbReference>
<sequence>MTYPHLLRMANLATCAILLCACAAPDRAAVIDSPSNSAMYALELTPATRTVNVALGDHVTFVSGGRSFVYSFDDPNYWPVQLDRVLPPGMVDHQVTAYVSPYRKFFGRDSRSRN</sequence>
<dbReference type="RefSeq" id="WP_176442365.1">
    <property type="nucleotide sequence ID" value="NZ_FZOT01000003.1"/>
</dbReference>
<keyword evidence="1" id="KW-0732">Signal</keyword>
<dbReference type="Pfam" id="PF16986">
    <property type="entry name" value="CzcE"/>
    <property type="match status" value="1"/>
</dbReference>
<dbReference type="InterPro" id="IPR038674">
    <property type="entry name" value="CzcE_sf"/>
</dbReference>
<dbReference type="Gene3D" id="2.60.40.2280">
    <property type="entry name" value="Heavy-metal resistance protein CzcE"/>
    <property type="match status" value="1"/>
</dbReference>
<evidence type="ECO:0000256" key="1">
    <source>
        <dbReference type="SAM" id="SignalP"/>
    </source>
</evidence>
<protein>
    <submittedName>
        <fullName evidence="2">Heavy-metal resistance protein CzcE</fullName>
    </submittedName>
</protein>
<evidence type="ECO:0000313" key="3">
    <source>
        <dbReference type="Proteomes" id="UP000198284"/>
    </source>
</evidence>
<proteinExistence type="predicted"/>
<accession>A0A239F4D4</accession>
<reference evidence="2 3" key="1">
    <citation type="submission" date="2017-06" db="EMBL/GenBank/DDBJ databases">
        <authorList>
            <person name="Kim H.J."/>
            <person name="Triplett B.A."/>
        </authorList>
    </citation>
    <scope>NUCLEOTIDE SEQUENCE [LARGE SCALE GENOMIC DNA]</scope>
    <source>
        <strain evidence="2 3">U15</strain>
    </source>
</reference>
<dbReference type="AlphaFoldDB" id="A0A239F4D4"/>
<gene>
    <name evidence="2" type="ORF">SAMN06265795_103157</name>
</gene>
<keyword evidence="3" id="KW-1185">Reference proteome</keyword>
<evidence type="ECO:0000313" key="2">
    <source>
        <dbReference type="EMBL" id="SNS51368.1"/>
    </source>
</evidence>
<feature type="chain" id="PRO_5012579568" evidence="1">
    <location>
        <begin position="29"/>
        <end position="114"/>
    </location>
</feature>
<dbReference type="Proteomes" id="UP000198284">
    <property type="component" value="Unassembled WGS sequence"/>
</dbReference>
<organism evidence="2 3">
    <name type="scientific">Noviherbaspirillum humi</name>
    <dbReference type="NCBI Taxonomy" id="1688639"/>
    <lineage>
        <taxon>Bacteria</taxon>
        <taxon>Pseudomonadati</taxon>
        <taxon>Pseudomonadota</taxon>
        <taxon>Betaproteobacteria</taxon>
        <taxon>Burkholderiales</taxon>
        <taxon>Oxalobacteraceae</taxon>
        <taxon>Noviherbaspirillum</taxon>
    </lineage>
</organism>
<name>A0A239F4D4_9BURK</name>
<feature type="signal peptide" evidence="1">
    <location>
        <begin position="1"/>
        <end position="28"/>
    </location>
</feature>
<dbReference type="EMBL" id="FZOT01000003">
    <property type="protein sequence ID" value="SNS51368.1"/>
    <property type="molecule type" value="Genomic_DNA"/>
</dbReference>